<keyword evidence="9" id="KW-1185">Reference proteome</keyword>
<sequence length="204" mass="20154">MSARVRFRRAAGFAAAGAAVCAAALLAVAPAAPAAAHNSITSTSPADGETVTTQPGEVSLTTSDELLDLGSGNVIDVVGPDGLHYATACATVTGSDASVPLALGKAGEYTVEWRVVSADGHPIAGEFAFEWAPAEGEVLAEGTAEPACADLATGETTDAPAGSDASPPALPADALWIGAAALLVVAAGVATWLLARPRRTPPAE</sequence>
<evidence type="ECO:0000256" key="4">
    <source>
        <dbReference type="ARBA" id="ARBA00023008"/>
    </source>
</evidence>
<reference evidence="8 9" key="1">
    <citation type="submission" date="2022-03" db="EMBL/GenBank/DDBJ databases">
        <title>Mucilaginibacter sp. isolated from the gut of Protaetia brevitarsis seulensis larvae.</title>
        <authorList>
            <person name="Won M."/>
            <person name="Kim S.-J."/>
            <person name="Kwon S.-W."/>
        </authorList>
    </citation>
    <scope>NUCLEOTIDE SEQUENCE [LARGE SCALE GENOMIC DNA]</scope>
    <source>
        <strain evidence="8 9">CFWR-12</strain>
    </source>
</reference>
<evidence type="ECO:0000256" key="2">
    <source>
        <dbReference type="ARBA" id="ARBA00022723"/>
    </source>
</evidence>
<proteinExistence type="predicted"/>
<keyword evidence="5" id="KW-0472">Membrane</keyword>
<accession>A0ABY4BU94</accession>
<keyword evidence="5" id="KW-0812">Transmembrane</keyword>
<dbReference type="InterPro" id="IPR014755">
    <property type="entry name" value="Cu-Rt/internalin_Ig-like"/>
</dbReference>
<dbReference type="InterPro" id="IPR014756">
    <property type="entry name" value="Ig_E-set"/>
</dbReference>
<evidence type="ECO:0000259" key="7">
    <source>
        <dbReference type="Pfam" id="PF04234"/>
    </source>
</evidence>
<dbReference type="PANTHER" id="PTHR34820">
    <property type="entry name" value="INNER MEMBRANE PROTEIN YEBZ"/>
    <property type="match status" value="1"/>
</dbReference>
<feature type="domain" description="CopC" evidence="7">
    <location>
        <begin position="37"/>
        <end position="130"/>
    </location>
</feature>
<evidence type="ECO:0000313" key="9">
    <source>
        <dbReference type="Proteomes" id="UP000832097"/>
    </source>
</evidence>
<dbReference type="InterPro" id="IPR007348">
    <property type="entry name" value="CopC_dom"/>
</dbReference>
<dbReference type="EMBL" id="CP094528">
    <property type="protein sequence ID" value="UOE42777.1"/>
    <property type="molecule type" value="Genomic_DNA"/>
</dbReference>
<keyword evidence="4" id="KW-0186">Copper</keyword>
<dbReference type="RefSeq" id="WP_243553709.1">
    <property type="nucleotide sequence ID" value="NZ_CP094528.1"/>
</dbReference>
<dbReference type="Proteomes" id="UP000832097">
    <property type="component" value="Chromosome"/>
</dbReference>
<feature type="chain" id="PRO_5045778637" evidence="6">
    <location>
        <begin position="35"/>
        <end position="204"/>
    </location>
</feature>
<keyword evidence="2" id="KW-0479">Metal-binding</keyword>
<feature type="transmembrane region" description="Helical" evidence="5">
    <location>
        <begin position="174"/>
        <end position="195"/>
    </location>
</feature>
<keyword evidence="3 6" id="KW-0732">Signal</keyword>
<comment type="subcellular location">
    <subcellularLocation>
        <location evidence="1">Cell envelope</location>
    </subcellularLocation>
</comment>
<protein>
    <submittedName>
        <fullName evidence="8">Copper resistance protein CopC</fullName>
    </submittedName>
</protein>
<evidence type="ECO:0000313" key="8">
    <source>
        <dbReference type="EMBL" id="UOE42777.1"/>
    </source>
</evidence>
<evidence type="ECO:0000256" key="1">
    <source>
        <dbReference type="ARBA" id="ARBA00004196"/>
    </source>
</evidence>
<evidence type="ECO:0000256" key="3">
    <source>
        <dbReference type="ARBA" id="ARBA00022729"/>
    </source>
</evidence>
<gene>
    <name evidence="8" type="ORF">MTO99_11300</name>
</gene>
<evidence type="ECO:0000256" key="6">
    <source>
        <dbReference type="SAM" id="SignalP"/>
    </source>
</evidence>
<dbReference type="PANTHER" id="PTHR34820:SF4">
    <property type="entry name" value="INNER MEMBRANE PROTEIN YEBZ"/>
    <property type="match status" value="1"/>
</dbReference>
<organism evidence="8 9">
    <name type="scientific">Agromyces larvae</name>
    <dbReference type="NCBI Taxonomy" id="2929802"/>
    <lineage>
        <taxon>Bacteria</taxon>
        <taxon>Bacillati</taxon>
        <taxon>Actinomycetota</taxon>
        <taxon>Actinomycetes</taxon>
        <taxon>Micrococcales</taxon>
        <taxon>Microbacteriaceae</taxon>
        <taxon>Agromyces</taxon>
    </lineage>
</organism>
<dbReference type="InterPro" id="IPR032694">
    <property type="entry name" value="CopC/D"/>
</dbReference>
<dbReference type="Pfam" id="PF04234">
    <property type="entry name" value="CopC"/>
    <property type="match status" value="1"/>
</dbReference>
<keyword evidence="5" id="KW-1133">Transmembrane helix</keyword>
<name>A0ABY4BU94_9MICO</name>
<feature type="signal peptide" evidence="6">
    <location>
        <begin position="1"/>
        <end position="34"/>
    </location>
</feature>
<evidence type="ECO:0000256" key="5">
    <source>
        <dbReference type="SAM" id="Phobius"/>
    </source>
</evidence>
<dbReference type="SUPFAM" id="SSF81296">
    <property type="entry name" value="E set domains"/>
    <property type="match status" value="1"/>
</dbReference>
<dbReference type="Gene3D" id="2.60.40.1220">
    <property type="match status" value="1"/>
</dbReference>